<comment type="caution">
    <text evidence="4">The sequence shown here is derived from an EMBL/GenBank/DDBJ whole genome shotgun (WGS) entry which is preliminary data.</text>
</comment>
<dbReference type="InterPro" id="IPR001633">
    <property type="entry name" value="EAL_dom"/>
</dbReference>
<name>A0ABS8DCH1_9FIRM</name>
<dbReference type="InterPro" id="IPR050706">
    <property type="entry name" value="Cyclic-di-GMP_PDE-like"/>
</dbReference>
<dbReference type="PANTHER" id="PTHR33121">
    <property type="entry name" value="CYCLIC DI-GMP PHOSPHODIESTERASE PDEF"/>
    <property type="match status" value="1"/>
</dbReference>
<feature type="transmembrane region" description="Helical" evidence="1">
    <location>
        <begin position="36"/>
        <end position="60"/>
    </location>
</feature>
<dbReference type="EMBL" id="JAJCIS010000001">
    <property type="protein sequence ID" value="MCB7385894.1"/>
    <property type="molecule type" value="Genomic_DNA"/>
</dbReference>
<feature type="transmembrane region" description="Helical" evidence="1">
    <location>
        <begin position="66"/>
        <end position="92"/>
    </location>
</feature>
<dbReference type="Pfam" id="PF00990">
    <property type="entry name" value="GGDEF"/>
    <property type="match status" value="1"/>
</dbReference>
<evidence type="ECO:0000313" key="4">
    <source>
        <dbReference type="EMBL" id="MCB7385894.1"/>
    </source>
</evidence>
<organism evidence="4 5">
    <name type="scientific">Bariatricus massiliensis</name>
    <dbReference type="NCBI Taxonomy" id="1745713"/>
    <lineage>
        <taxon>Bacteria</taxon>
        <taxon>Bacillati</taxon>
        <taxon>Bacillota</taxon>
        <taxon>Clostridia</taxon>
        <taxon>Lachnospirales</taxon>
        <taxon>Lachnospiraceae</taxon>
        <taxon>Bariatricus</taxon>
    </lineage>
</organism>
<evidence type="ECO:0000259" key="2">
    <source>
        <dbReference type="PROSITE" id="PS50883"/>
    </source>
</evidence>
<feature type="transmembrane region" description="Helical" evidence="1">
    <location>
        <begin position="104"/>
        <end position="125"/>
    </location>
</feature>
<dbReference type="InterPro" id="IPR035919">
    <property type="entry name" value="EAL_sf"/>
</dbReference>
<dbReference type="Gene3D" id="3.20.20.450">
    <property type="entry name" value="EAL domain"/>
    <property type="match status" value="1"/>
</dbReference>
<proteinExistence type="predicted"/>
<feature type="domain" description="GGDEF" evidence="3">
    <location>
        <begin position="249"/>
        <end position="380"/>
    </location>
</feature>
<feature type="transmembrane region" description="Helical" evidence="1">
    <location>
        <begin position="6"/>
        <end position="24"/>
    </location>
</feature>
<dbReference type="PANTHER" id="PTHR33121:SF70">
    <property type="entry name" value="SIGNALING PROTEIN YKOW"/>
    <property type="match status" value="1"/>
</dbReference>
<feature type="transmembrane region" description="Helical" evidence="1">
    <location>
        <begin position="145"/>
        <end position="166"/>
    </location>
</feature>
<keyword evidence="1" id="KW-0812">Transmembrane</keyword>
<dbReference type="SMART" id="SM00052">
    <property type="entry name" value="EAL"/>
    <property type="match status" value="1"/>
</dbReference>
<dbReference type="PROSITE" id="PS50887">
    <property type="entry name" value="GGDEF"/>
    <property type="match status" value="1"/>
</dbReference>
<keyword evidence="5" id="KW-1185">Reference proteome</keyword>
<reference evidence="4 5" key="1">
    <citation type="submission" date="2021-10" db="EMBL/GenBank/DDBJ databases">
        <title>Collection of gut derived symbiotic bacterial strains cultured from healthy donors.</title>
        <authorList>
            <person name="Lin H."/>
            <person name="Littmann E."/>
            <person name="Kohout C."/>
            <person name="Pamer E.G."/>
        </authorList>
    </citation>
    <scope>NUCLEOTIDE SEQUENCE [LARGE SCALE GENOMIC DNA]</scope>
    <source>
        <strain evidence="4 5">DFI.1.165</strain>
    </source>
</reference>
<dbReference type="SUPFAM" id="SSF141868">
    <property type="entry name" value="EAL domain-like"/>
    <property type="match status" value="1"/>
</dbReference>
<evidence type="ECO:0000259" key="3">
    <source>
        <dbReference type="PROSITE" id="PS50887"/>
    </source>
</evidence>
<protein>
    <submittedName>
        <fullName evidence="4">GGDEF domain-containing protein</fullName>
    </submittedName>
</protein>
<accession>A0ABS8DCH1</accession>
<dbReference type="Pfam" id="PF00563">
    <property type="entry name" value="EAL"/>
    <property type="match status" value="1"/>
</dbReference>
<evidence type="ECO:0000313" key="5">
    <source>
        <dbReference type="Proteomes" id="UP001299546"/>
    </source>
</evidence>
<dbReference type="RefSeq" id="WP_066731885.1">
    <property type="nucleotide sequence ID" value="NZ_JAJCIQ010000001.1"/>
</dbReference>
<dbReference type="Proteomes" id="UP001299546">
    <property type="component" value="Unassembled WGS sequence"/>
</dbReference>
<feature type="domain" description="EAL" evidence="2">
    <location>
        <begin position="388"/>
        <end position="640"/>
    </location>
</feature>
<sequence>MLYWPLLTEIIALLLVCVLLLSLSSYNKPINHSLKMYWFCLVFSGLSIILNIVCTILLGYPGQVPLVVNLVANSIYFLLVVVLCSTIAMYIFEKMLEHVYEQYCITRVRIMLASSTSIYALLVAVNLKSGILFWFDQDGQYHRGILNWSGYAIMAVEMAFLVYCFMRHHSSVAKEMKHALKIILPLSTALMIIQVIEKRLLLNGTIAALVDIVLFISFFSYRREEDSVTGIGNRDGFFSELSLRLAGKQRFQILLLFTRDFASINQRYGYQTGNEFLYSIALWIENNFKEAVAFRYIGVTFAVILPYPDEGQKDIFVYKLEERAKGPWVVGKSSAVLTPAVASYVYDGENLEEDQIMEILDYMLSILKRSGKKYVEYDERAAVDFYRRRRTMDCLRRAIQEQLFEVWYQPVYAPDRGKFVSAEALVRLRDDKGRMISPGRFIPVAEEMGNVGEVFWQVLAQVCCFISNHKQIPIDTISVNISLEQFEDSHLPEKIRTVLEMWNVEPEKLRLEITERAIAGDAYQSREIIRIMEEDGFRFYLDDFGTGYSNFATLAQYHFECIKLDKSLIGIVDSDQKGYNMVRGLIRLIHELGIKVIAEGTETKEQVEKLLELGADKIQGFYYAKPMDGEELSELLVRDIEVCNIKEEVT</sequence>
<dbReference type="CDD" id="cd01948">
    <property type="entry name" value="EAL"/>
    <property type="match status" value="1"/>
</dbReference>
<dbReference type="SMART" id="SM00267">
    <property type="entry name" value="GGDEF"/>
    <property type="match status" value="1"/>
</dbReference>
<dbReference type="Gene3D" id="3.30.70.270">
    <property type="match status" value="1"/>
</dbReference>
<dbReference type="InterPro" id="IPR043128">
    <property type="entry name" value="Rev_trsase/Diguanyl_cyclase"/>
</dbReference>
<keyword evidence="1" id="KW-0472">Membrane</keyword>
<keyword evidence="1" id="KW-1133">Transmembrane helix</keyword>
<dbReference type="InterPro" id="IPR000160">
    <property type="entry name" value="GGDEF_dom"/>
</dbReference>
<dbReference type="InterPro" id="IPR029787">
    <property type="entry name" value="Nucleotide_cyclase"/>
</dbReference>
<dbReference type="PROSITE" id="PS50883">
    <property type="entry name" value="EAL"/>
    <property type="match status" value="1"/>
</dbReference>
<dbReference type="SUPFAM" id="SSF55073">
    <property type="entry name" value="Nucleotide cyclase"/>
    <property type="match status" value="1"/>
</dbReference>
<evidence type="ECO:0000256" key="1">
    <source>
        <dbReference type="SAM" id="Phobius"/>
    </source>
</evidence>
<gene>
    <name evidence="4" type="ORF">LIZ65_01225</name>
</gene>
<feature type="transmembrane region" description="Helical" evidence="1">
    <location>
        <begin position="202"/>
        <end position="221"/>
    </location>
</feature>